<dbReference type="GO" id="GO:0016787">
    <property type="term" value="F:hydrolase activity"/>
    <property type="evidence" value="ECO:0007669"/>
    <property type="project" value="UniProtKB-KW"/>
</dbReference>
<evidence type="ECO:0000256" key="4">
    <source>
        <dbReference type="ARBA" id="ARBA00022759"/>
    </source>
</evidence>
<evidence type="ECO:0000313" key="9">
    <source>
        <dbReference type="Proteomes" id="UP000055060"/>
    </source>
</evidence>
<evidence type="ECO:0000256" key="6">
    <source>
        <dbReference type="ARBA" id="ARBA00022884"/>
    </source>
</evidence>
<keyword evidence="9" id="KW-1185">Reference proteome</keyword>
<organism evidence="8">
    <name type="scientific">Longilinea arvoryzae</name>
    <dbReference type="NCBI Taxonomy" id="360412"/>
    <lineage>
        <taxon>Bacteria</taxon>
        <taxon>Bacillati</taxon>
        <taxon>Chloroflexota</taxon>
        <taxon>Anaerolineae</taxon>
        <taxon>Anaerolineales</taxon>
        <taxon>Anaerolineaceae</taxon>
        <taxon>Longilinea</taxon>
    </lineage>
</organism>
<keyword evidence="8" id="KW-0449">Lipoprotein</keyword>
<dbReference type="SUPFAM" id="SSF54786">
    <property type="entry name" value="YcfA/nrd intein domain"/>
    <property type="match status" value="1"/>
</dbReference>
<keyword evidence="3" id="KW-0540">Nuclease</keyword>
<dbReference type="InterPro" id="IPR012933">
    <property type="entry name" value="HicA_mRNA_interferase"/>
</dbReference>
<evidence type="ECO:0000313" key="8">
    <source>
        <dbReference type="EMBL" id="GAP12846.1"/>
    </source>
</evidence>
<dbReference type="Proteomes" id="UP000055060">
    <property type="component" value="Unassembled WGS sequence"/>
</dbReference>
<evidence type="ECO:0000256" key="1">
    <source>
        <dbReference type="ARBA" id="ARBA00006620"/>
    </source>
</evidence>
<keyword evidence="5" id="KW-0378">Hydrolase</keyword>
<keyword evidence="7" id="KW-0346">Stress response</keyword>
<sequence>MDLYERIKRNPSNVTPKQLMELLEEYGFENKGQEGDHVQYKKPGYRRFPIPIKQNPLAIHIVKEALRIIREIRDLD</sequence>
<dbReference type="Pfam" id="PF07927">
    <property type="entry name" value="HicA_toxin"/>
    <property type="match status" value="1"/>
</dbReference>
<dbReference type="InterPro" id="IPR038570">
    <property type="entry name" value="HicA_sf"/>
</dbReference>
<evidence type="ECO:0000256" key="2">
    <source>
        <dbReference type="ARBA" id="ARBA00022649"/>
    </source>
</evidence>
<reference evidence="8" key="1">
    <citation type="submission" date="2015-07" db="EMBL/GenBank/DDBJ databases">
        <title>Draft Genome Sequences of Anaerolinea thermolimosa IMO-1, Bellilinea caldifistulae GOMI-1, Leptolinea tardivitalis YMTK-2, Levilinea saccharolytica KIBI-1,Longilinea arvoryzae KOME-1, Previously Described as Members of the Anaerolineaceae (Chloroflexi).</title>
        <authorList>
            <person name="Sekiguchi Y."/>
            <person name="Ohashi A."/>
            <person name="Matsuura N."/>
            <person name="Tourlousse M.D."/>
        </authorList>
    </citation>
    <scope>NUCLEOTIDE SEQUENCE [LARGE SCALE GENOMIC DNA]</scope>
    <source>
        <strain evidence="8">KOME-1</strain>
    </source>
</reference>
<accession>A0A0S7B769</accession>
<name>A0A0S7B769_9CHLR</name>
<evidence type="ECO:0000256" key="5">
    <source>
        <dbReference type="ARBA" id="ARBA00022801"/>
    </source>
</evidence>
<dbReference type="EMBL" id="DF967972">
    <property type="protein sequence ID" value="GAP12846.1"/>
    <property type="molecule type" value="Genomic_DNA"/>
</dbReference>
<evidence type="ECO:0000256" key="3">
    <source>
        <dbReference type="ARBA" id="ARBA00022722"/>
    </source>
</evidence>
<dbReference type="AlphaFoldDB" id="A0A0S7B769"/>
<evidence type="ECO:0000256" key="7">
    <source>
        <dbReference type="ARBA" id="ARBA00023016"/>
    </source>
</evidence>
<keyword evidence="6" id="KW-0694">RNA-binding</keyword>
<gene>
    <name evidence="8" type="ORF">LARV_00586</name>
</gene>
<dbReference type="Gene3D" id="3.30.920.30">
    <property type="entry name" value="Hypothetical protein"/>
    <property type="match status" value="1"/>
</dbReference>
<dbReference type="GO" id="GO:0003729">
    <property type="term" value="F:mRNA binding"/>
    <property type="evidence" value="ECO:0007669"/>
    <property type="project" value="InterPro"/>
</dbReference>
<protein>
    <submittedName>
        <fullName evidence="8">Predicted periplasmic or secreted lipoprotein</fullName>
    </submittedName>
</protein>
<dbReference type="RefSeq" id="WP_075072239.1">
    <property type="nucleotide sequence ID" value="NZ_DF967972.1"/>
</dbReference>
<keyword evidence="2" id="KW-1277">Toxin-antitoxin system</keyword>
<comment type="similarity">
    <text evidence="1">Belongs to the HicA mRNA interferase family.</text>
</comment>
<dbReference type="STRING" id="360412.LARV_00586"/>
<dbReference type="GO" id="GO:0004519">
    <property type="term" value="F:endonuclease activity"/>
    <property type="evidence" value="ECO:0007669"/>
    <property type="project" value="UniProtKB-KW"/>
</dbReference>
<proteinExistence type="inferred from homology"/>
<keyword evidence="4" id="KW-0255">Endonuclease</keyword>